<protein>
    <recommendedName>
        <fullName evidence="4">Putative pterin-4-alpha-carbinolamine dehydratase</fullName>
        <shortName evidence="4">PHS</shortName>
        <ecNumber evidence="4">4.2.1.96</ecNumber>
    </recommendedName>
    <alternativeName>
        <fullName evidence="4">4-alpha-hydroxy-tetrahydropterin dehydratase</fullName>
    </alternativeName>
    <alternativeName>
        <fullName evidence="4">Pterin carbinolamine dehydratase</fullName>
        <shortName evidence="4">PCD</shortName>
    </alternativeName>
</protein>
<dbReference type="EC" id="4.2.1.96" evidence="4"/>
<reference evidence="5 6" key="1">
    <citation type="submission" date="2018-02" db="EMBL/GenBank/DDBJ databases">
        <title>Genomic Reconstructions from Amazon Rainforest and Pasture Soil Reveal Novel Insights into the Physiology of Candidate Phyla in Tropical Sites.</title>
        <authorList>
            <person name="Kroeger M.E."/>
            <person name="Delmont T."/>
            <person name="Eren A.M."/>
            <person name="Guo J."/>
            <person name="Meyer K.M."/>
            <person name="Khan K."/>
            <person name="Rodrigues J.L.M."/>
            <person name="Bohannan B.J.M."/>
            <person name="Tringe S."/>
            <person name="Borges C.D."/>
            <person name="Tiedje J."/>
            <person name="Tsai S.M."/>
            <person name="Nusslein K."/>
        </authorList>
    </citation>
    <scope>NUCLEOTIDE SEQUENCE [LARGE SCALE GENOMIC DNA]</scope>
    <source>
        <strain evidence="5">Amazon FNV 2010 28 9</strain>
    </source>
</reference>
<dbReference type="PANTHER" id="PTHR12599:SF0">
    <property type="entry name" value="PTERIN-4-ALPHA-CARBINOLAMINE DEHYDRATASE"/>
    <property type="match status" value="1"/>
</dbReference>
<comment type="similarity">
    <text evidence="2 4">Belongs to the pterin-4-alpha-carbinolamine dehydratase family.</text>
</comment>
<evidence type="ECO:0000256" key="2">
    <source>
        <dbReference type="ARBA" id="ARBA00006472"/>
    </source>
</evidence>
<gene>
    <name evidence="5" type="ORF">C5B42_03700</name>
</gene>
<accession>A0A317JR58</accession>
<dbReference type="HAMAP" id="MF_00434">
    <property type="entry name" value="Pterin_4_alpha"/>
    <property type="match status" value="1"/>
</dbReference>
<dbReference type="GO" id="GO:0008124">
    <property type="term" value="F:4-alpha-hydroxytetrahydrobiopterin dehydratase activity"/>
    <property type="evidence" value="ECO:0007669"/>
    <property type="project" value="UniProtKB-UniRule"/>
</dbReference>
<keyword evidence="3 4" id="KW-0456">Lyase</keyword>
<evidence type="ECO:0000256" key="3">
    <source>
        <dbReference type="ARBA" id="ARBA00023239"/>
    </source>
</evidence>
<evidence type="ECO:0000256" key="4">
    <source>
        <dbReference type="HAMAP-Rule" id="MF_00434"/>
    </source>
</evidence>
<dbReference type="EMBL" id="PSRQ01000042">
    <property type="protein sequence ID" value="PWU23242.1"/>
    <property type="molecule type" value="Genomic_DNA"/>
</dbReference>
<dbReference type="InterPro" id="IPR001533">
    <property type="entry name" value="Pterin_deHydtase"/>
</dbReference>
<dbReference type="Gene3D" id="3.30.1360.20">
    <property type="entry name" value="Transcriptional coactivator/pterin dehydratase"/>
    <property type="match status" value="1"/>
</dbReference>
<evidence type="ECO:0000256" key="1">
    <source>
        <dbReference type="ARBA" id="ARBA00001554"/>
    </source>
</evidence>
<name>A0A317JR58_9BACT</name>
<comment type="catalytic activity">
    <reaction evidence="1 4">
        <text>(4aS,6R)-4a-hydroxy-L-erythro-5,6,7,8-tetrahydrobiopterin = (6R)-L-erythro-6,7-dihydrobiopterin + H2O</text>
        <dbReference type="Rhea" id="RHEA:11920"/>
        <dbReference type="ChEBI" id="CHEBI:15377"/>
        <dbReference type="ChEBI" id="CHEBI:15642"/>
        <dbReference type="ChEBI" id="CHEBI:43120"/>
        <dbReference type="EC" id="4.2.1.96"/>
    </reaction>
</comment>
<sequence length="112" mass="12552">MDSHLSKGHCVPCEGGTKPMTREEFAVYLPQLPAWTVENNDNQLKREFTFNNFTEALAFVNKVGAIAESEGHHPNIFMHDWKYVTITLTTFAIGGLSINDFVLAAKIDELLP</sequence>
<dbReference type="CDD" id="cd00913">
    <property type="entry name" value="PCD_DCoH_subfamily_a"/>
    <property type="match status" value="1"/>
</dbReference>
<dbReference type="PANTHER" id="PTHR12599">
    <property type="entry name" value="PTERIN-4-ALPHA-CARBINOLAMINE DEHYDRATASE"/>
    <property type="match status" value="1"/>
</dbReference>
<dbReference type="SUPFAM" id="SSF55248">
    <property type="entry name" value="PCD-like"/>
    <property type="match status" value="1"/>
</dbReference>
<organism evidence="5 6">
    <name type="scientific">Candidatus Cerribacteria bacterium 'Amazon FNV 2010 28 9'</name>
    <dbReference type="NCBI Taxonomy" id="2081795"/>
    <lineage>
        <taxon>Bacteria</taxon>
        <taxon>Candidatus Cerribacteria</taxon>
    </lineage>
</organism>
<dbReference type="Pfam" id="PF01329">
    <property type="entry name" value="Pterin_4a"/>
    <property type="match status" value="1"/>
</dbReference>
<proteinExistence type="inferred from homology"/>
<comment type="caution">
    <text evidence="5">The sequence shown here is derived from an EMBL/GenBank/DDBJ whole genome shotgun (WGS) entry which is preliminary data.</text>
</comment>
<dbReference type="Proteomes" id="UP000246104">
    <property type="component" value="Unassembled WGS sequence"/>
</dbReference>
<evidence type="ECO:0000313" key="5">
    <source>
        <dbReference type="EMBL" id="PWU23242.1"/>
    </source>
</evidence>
<dbReference type="AlphaFoldDB" id="A0A317JR58"/>
<dbReference type="GO" id="GO:0006729">
    <property type="term" value="P:tetrahydrobiopterin biosynthetic process"/>
    <property type="evidence" value="ECO:0007669"/>
    <property type="project" value="InterPro"/>
</dbReference>
<evidence type="ECO:0000313" key="6">
    <source>
        <dbReference type="Proteomes" id="UP000246104"/>
    </source>
</evidence>
<dbReference type="InterPro" id="IPR036428">
    <property type="entry name" value="PCD_sf"/>
</dbReference>